<dbReference type="STRING" id="1302687.SAMN05444267_1008105"/>
<dbReference type="NCBIfam" id="TIGR04183">
    <property type="entry name" value="Por_Secre_tail"/>
    <property type="match status" value="1"/>
</dbReference>
<dbReference type="AlphaFoldDB" id="A0A1M6VQ67"/>
<proteinExistence type="predicted"/>
<name>A0A1M6VQ67_9FLAO</name>
<dbReference type="InterPro" id="IPR026444">
    <property type="entry name" value="Secre_tail"/>
</dbReference>
<feature type="domain" description="Secretion system C-terminal sorting" evidence="2">
    <location>
        <begin position="398"/>
        <end position="462"/>
    </location>
</feature>
<dbReference type="Gene3D" id="2.80.10.50">
    <property type="match status" value="1"/>
</dbReference>
<dbReference type="RefSeq" id="WP_073292156.1">
    <property type="nucleotide sequence ID" value="NZ_FRAV01000008.1"/>
</dbReference>
<keyword evidence="4" id="KW-1185">Reference proteome</keyword>
<dbReference type="InterPro" id="IPR013431">
    <property type="entry name" value="Delta_60_rpt"/>
</dbReference>
<sequence length="464" mass="50551">MNNGTLDTSFGNMGVFSNPKPYTSIHLYSNGKLLTREAYSAYTSRVKRLNTDGSTDTTFGTSADYNVDFSNSGCFPAPCIESPRVQLSNNNNSDTFFILASDGYYMGGRGVVMLKNETGTTGFTISPVYVPSVYGGTGIHVGTGAGKIFKSSDGNYFVGGGVYKINNNSGVSHSEGTKAFVNKYFSQGVLNSSFNFTAPQGSSSGSNAGVDYYMDAQDSIYTLAVDNGYSTGASLYYYRIYKTDKFGNVDPYFGNTTFSGYLNVSAALSSITGYKTNFQRMFIQPDGKILLIGNATYIINSTTTQDKEIILARFNTNGTLDNTFGTNGYVKYDIDPTANETFIDAGTNSDMTEIYVSANLTNPTTYSFIKTAIVKFNSNSTVLSTKEASPIQQDLLFYPNPVKDVLQFNTEGKVTIYDMNGKLVLSKDDVDGKKGINVSELIRGNYLIQVKNTKETYSSKFIKN</sequence>
<dbReference type="Pfam" id="PF18962">
    <property type="entry name" value="Por_Secre_tail"/>
    <property type="match status" value="1"/>
</dbReference>
<protein>
    <submittedName>
        <fullName evidence="3">Delta-60 repeat domain-containing protein/Por secretion system C-terminal sorting domain-containing protein</fullName>
    </submittedName>
</protein>
<evidence type="ECO:0000259" key="2">
    <source>
        <dbReference type="Pfam" id="PF18962"/>
    </source>
</evidence>
<reference evidence="4" key="1">
    <citation type="submission" date="2016-11" db="EMBL/GenBank/DDBJ databases">
        <authorList>
            <person name="Varghese N."/>
            <person name="Submissions S."/>
        </authorList>
    </citation>
    <scope>NUCLEOTIDE SEQUENCE [LARGE SCALE GENOMIC DNA]</scope>
    <source>
        <strain evidence="4">DSM 26899</strain>
    </source>
</reference>
<accession>A0A1M6VQ67</accession>
<organism evidence="3 4">
    <name type="scientific">Chryseobacterium polytrichastri</name>
    <dbReference type="NCBI Taxonomy" id="1302687"/>
    <lineage>
        <taxon>Bacteria</taxon>
        <taxon>Pseudomonadati</taxon>
        <taxon>Bacteroidota</taxon>
        <taxon>Flavobacteriia</taxon>
        <taxon>Flavobacteriales</taxon>
        <taxon>Weeksellaceae</taxon>
        <taxon>Chryseobacterium group</taxon>
        <taxon>Chryseobacterium</taxon>
    </lineage>
</organism>
<keyword evidence="1" id="KW-0732">Signal</keyword>
<dbReference type="Proteomes" id="UP000184364">
    <property type="component" value="Unassembled WGS sequence"/>
</dbReference>
<evidence type="ECO:0000313" key="3">
    <source>
        <dbReference type="EMBL" id="SHK83599.1"/>
    </source>
</evidence>
<evidence type="ECO:0000313" key="4">
    <source>
        <dbReference type="Proteomes" id="UP000184364"/>
    </source>
</evidence>
<gene>
    <name evidence="3" type="ORF">SAMN05444267_1008105</name>
</gene>
<dbReference type="Pfam" id="PF17164">
    <property type="entry name" value="DUF5122"/>
    <property type="match status" value="2"/>
</dbReference>
<dbReference type="EMBL" id="FRAV01000008">
    <property type="protein sequence ID" value="SHK83599.1"/>
    <property type="molecule type" value="Genomic_DNA"/>
</dbReference>
<evidence type="ECO:0000256" key="1">
    <source>
        <dbReference type="ARBA" id="ARBA00022729"/>
    </source>
</evidence>